<reference evidence="4 5" key="1">
    <citation type="submission" date="2018-06" db="EMBL/GenBank/DDBJ databases">
        <authorList>
            <consortium name="Pathogen Informatics"/>
            <person name="Doyle S."/>
        </authorList>
    </citation>
    <scope>NUCLEOTIDE SEQUENCE [LARGE SCALE GENOMIC DNA]</scope>
    <source>
        <strain evidence="4 5">NCTC10283</strain>
    </source>
</reference>
<organism evidence="4 5">
    <name type="scientific">Alysiella crassa</name>
    <dbReference type="NCBI Taxonomy" id="153491"/>
    <lineage>
        <taxon>Bacteria</taxon>
        <taxon>Pseudomonadati</taxon>
        <taxon>Pseudomonadota</taxon>
        <taxon>Betaproteobacteria</taxon>
        <taxon>Neisseriales</taxon>
        <taxon>Neisseriaceae</taxon>
        <taxon>Alysiella</taxon>
    </lineage>
</organism>
<dbReference type="GO" id="GO:0005524">
    <property type="term" value="F:ATP binding"/>
    <property type="evidence" value="ECO:0007669"/>
    <property type="project" value="UniProtKB-KW"/>
</dbReference>
<dbReference type="InterPro" id="IPR036390">
    <property type="entry name" value="WH_DNA-bd_sf"/>
</dbReference>
<dbReference type="EMBL" id="UFSO01000003">
    <property type="protein sequence ID" value="SSY80557.1"/>
    <property type="molecule type" value="Genomic_DNA"/>
</dbReference>
<evidence type="ECO:0000256" key="1">
    <source>
        <dbReference type="PIRSR" id="PIRSR640198-1"/>
    </source>
</evidence>
<evidence type="ECO:0000256" key="2">
    <source>
        <dbReference type="PIRSR" id="PIRSR640198-2"/>
    </source>
</evidence>
<protein>
    <submittedName>
        <fullName evidence="4">Fic/DOC family</fullName>
    </submittedName>
</protein>
<proteinExistence type="predicted"/>
<dbReference type="InterPro" id="IPR040198">
    <property type="entry name" value="Fido_containing"/>
</dbReference>
<evidence type="ECO:0000313" key="5">
    <source>
        <dbReference type="Proteomes" id="UP000254209"/>
    </source>
</evidence>
<dbReference type="Proteomes" id="UP000254209">
    <property type="component" value="Unassembled WGS sequence"/>
</dbReference>
<keyword evidence="2" id="KW-0547">Nucleotide-binding</keyword>
<dbReference type="PANTHER" id="PTHR13504:SF38">
    <property type="entry name" value="FIDO DOMAIN-CONTAINING PROTEIN"/>
    <property type="match status" value="1"/>
</dbReference>
<keyword evidence="2" id="KW-0067">ATP-binding</keyword>
<evidence type="ECO:0000259" key="3">
    <source>
        <dbReference type="PROSITE" id="PS51459"/>
    </source>
</evidence>
<dbReference type="AlphaFoldDB" id="A0A376BUA8"/>
<dbReference type="InterPro" id="IPR036597">
    <property type="entry name" value="Fido-like_dom_sf"/>
</dbReference>
<dbReference type="Pfam" id="PF02661">
    <property type="entry name" value="Fic"/>
    <property type="match status" value="1"/>
</dbReference>
<accession>A0A376BUA8</accession>
<dbReference type="SUPFAM" id="SSF46785">
    <property type="entry name" value="Winged helix' DNA-binding domain"/>
    <property type="match status" value="1"/>
</dbReference>
<dbReference type="SUPFAM" id="SSF140931">
    <property type="entry name" value="Fic-like"/>
    <property type="match status" value="1"/>
</dbReference>
<dbReference type="RefSeq" id="WP_034293531.1">
    <property type="nucleotide sequence ID" value="NZ_UFSO01000003.1"/>
</dbReference>
<keyword evidence="5" id="KW-1185">Reference proteome</keyword>
<feature type="active site" evidence="1">
    <location>
        <position position="310"/>
    </location>
</feature>
<dbReference type="PROSITE" id="PS51459">
    <property type="entry name" value="FIDO"/>
    <property type="match status" value="1"/>
</dbReference>
<sequence>MKISNPPKFDDIFLQMFLPVGMKMVKHIEPTVSQLKDLSNQNNQVNIVLPPEQEMNDVSAEMGKLIKECYQLFQTHQAIDEKGRYLYWDKIKHKYGKQAEKVWAATKINRLLMRKPLVLTEKYEFYFCIPDTMQALLHFIDKTSSHYNIQLINQKDKHILSMEEAITSAQMEGAATTRKIAKELITRRPDKPKNDYEKMVINNYHLMKKVVELKDEPLNIDLILDLHRTATRDVIENNAISGEFRQSDDFAIYDGENNLLHQPPPHEDVAELMNAFCDFANAEHDGFRQPEFIHPIVKAIILHFLMGYIHPFGDGNGRTARALFYWFMLKNGYALFEFVSISRLLQQANTSYGKSYVYTECDDLDMTYFIYFQLDKIKQAIDDFKQYVERENQARQNFTAQILDFVQQHGLDERQIEILKMAVAEKGKTFIAKELATQFKISENTARKLLKELADLKLLAPLKSGNAILFVAPADLVARLQK</sequence>
<dbReference type="PANTHER" id="PTHR13504">
    <property type="entry name" value="FIDO DOMAIN-CONTAINING PROTEIN DDB_G0283145"/>
    <property type="match status" value="1"/>
</dbReference>
<dbReference type="STRING" id="1120980.GCA_000745955_01625"/>
<gene>
    <name evidence="4" type="ORF">NCTC10283_02117</name>
</gene>
<dbReference type="InterPro" id="IPR003812">
    <property type="entry name" value="Fido"/>
</dbReference>
<name>A0A376BUA8_9NEIS</name>
<evidence type="ECO:0000313" key="4">
    <source>
        <dbReference type="EMBL" id="SSY80557.1"/>
    </source>
</evidence>
<feature type="domain" description="Fido" evidence="3">
    <location>
        <begin position="218"/>
        <end position="375"/>
    </location>
</feature>
<dbReference type="Gene3D" id="1.10.3290.10">
    <property type="entry name" value="Fido-like domain"/>
    <property type="match status" value="1"/>
</dbReference>
<feature type="binding site" evidence="2">
    <location>
        <begin position="314"/>
        <end position="321"/>
    </location>
    <ligand>
        <name>ATP</name>
        <dbReference type="ChEBI" id="CHEBI:30616"/>
    </ligand>
</feature>